<dbReference type="Proteomes" id="UP000605805">
    <property type="component" value="Unassembled WGS sequence"/>
</dbReference>
<accession>A0A833DT39</accession>
<reference evidence="1" key="1">
    <citation type="journal article" date="2020" name="ISME J.">
        <title>Gammaproteobacteria mediating utilization of methyl-, sulfur- and petroleum organic compounds in deep ocean hydrothermal plumes.</title>
        <authorList>
            <person name="Zhou Z."/>
            <person name="Liu Y."/>
            <person name="Pan J."/>
            <person name="Cron B.R."/>
            <person name="Toner B.M."/>
            <person name="Anantharaman K."/>
            <person name="Breier J.A."/>
            <person name="Dick G.J."/>
            <person name="Li M."/>
        </authorList>
    </citation>
    <scope>NUCLEOTIDE SEQUENCE</scope>
    <source>
        <strain evidence="1">SZUA-1435</strain>
    </source>
</reference>
<dbReference type="AlphaFoldDB" id="A0A833DT39"/>
<sequence>MKAQISEVIGQYIAVKLDAEGAIKLLETLRAKLGKGGEDVDDAIRMIRNFDAFYDFMRKKFKEYLTPKKNLSDMIKGLVIVDKIKLIKENDTKYVVILFDRSISKGDVLAVLSELGYEIETSS</sequence>
<comment type="caution">
    <text evidence="1">The sequence shown here is derived from an EMBL/GenBank/DDBJ whole genome shotgun (WGS) entry which is preliminary data.</text>
</comment>
<evidence type="ECO:0000313" key="1">
    <source>
        <dbReference type="EMBL" id="HIP56917.1"/>
    </source>
</evidence>
<gene>
    <name evidence="1" type="ORF">EYH02_02445</name>
</gene>
<organism evidence="1 2">
    <name type="scientific">Ignisphaera aggregans</name>
    <dbReference type="NCBI Taxonomy" id="334771"/>
    <lineage>
        <taxon>Archaea</taxon>
        <taxon>Thermoproteota</taxon>
        <taxon>Thermoprotei</taxon>
        <taxon>Desulfurococcales</taxon>
        <taxon>Desulfurococcaceae</taxon>
        <taxon>Ignisphaera</taxon>
    </lineage>
</organism>
<protein>
    <submittedName>
        <fullName evidence="1">Uncharacterized protein</fullName>
    </submittedName>
</protein>
<dbReference type="EMBL" id="DQTV01000045">
    <property type="protein sequence ID" value="HIP56917.1"/>
    <property type="molecule type" value="Genomic_DNA"/>
</dbReference>
<evidence type="ECO:0000313" key="2">
    <source>
        <dbReference type="Proteomes" id="UP000605805"/>
    </source>
</evidence>
<name>A0A833DT39_9CREN</name>
<proteinExistence type="predicted"/>